<reference evidence="2 3" key="1">
    <citation type="journal article" date="2016" name="Mol. Biol. Evol.">
        <title>Comparative Genomics of Early-Diverging Mushroom-Forming Fungi Provides Insights into the Origins of Lignocellulose Decay Capabilities.</title>
        <authorList>
            <person name="Nagy L.G."/>
            <person name="Riley R."/>
            <person name="Tritt A."/>
            <person name="Adam C."/>
            <person name="Daum C."/>
            <person name="Floudas D."/>
            <person name="Sun H."/>
            <person name="Yadav J.S."/>
            <person name="Pangilinan J."/>
            <person name="Larsson K.H."/>
            <person name="Matsuura K."/>
            <person name="Barry K."/>
            <person name="Labutti K."/>
            <person name="Kuo R."/>
            <person name="Ohm R.A."/>
            <person name="Bhattacharya S.S."/>
            <person name="Shirouzu T."/>
            <person name="Yoshinaga Y."/>
            <person name="Martin F.M."/>
            <person name="Grigoriev I.V."/>
            <person name="Hibbett D.S."/>
        </authorList>
    </citation>
    <scope>NUCLEOTIDE SEQUENCE [LARGE SCALE GENOMIC DNA]</scope>
    <source>
        <strain evidence="2 3">HHB12029</strain>
    </source>
</reference>
<name>A0A165KHS9_EXIGL</name>
<keyword evidence="3" id="KW-1185">Reference proteome</keyword>
<dbReference type="InParanoid" id="A0A165KHS9"/>
<feature type="region of interest" description="Disordered" evidence="1">
    <location>
        <begin position="507"/>
        <end position="534"/>
    </location>
</feature>
<dbReference type="EMBL" id="KV425944">
    <property type="protein sequence ID" value="KZV96354.1"/>
    <property type="molecule type" value="Genomic_DNA"/>
</dbReference>
<gene>
    <name evidence="2" type="ORF">EXIGLDRAFT_733491</name>
</gene>
<protein>
    <submittedName>
        <fullName evidence="2">Uncharacterized protein</fullName>
    </submittedName>
</protein>
<proteinExistence type="predicted"/>
<evidence type="ECO:0000313" key="3">
    <source>
        <dbReference type="Proteomes" id="UP000077266"/>
    </source>
</evidence>
<dbReference type="Proteomes" id="UP000077266">
    <property type="component" value="Unassembled WGS sequence"/>
</dbReference>
<organism evidence="2 3">
    <name type="scientific">Exidia glandulosa HHB12029</name>
    <dbReference type="NCBI Taxonomy" id="1314781"/>
    <lineage>
        <taxon>Eukaryota</taxon>
        <taxon>Fungi</taxon>
        <taxon>Dikarya</taxon>
        <taxon>Basidiomycota</taxon>
        <taxon>Agaricomycotina</taxon>
        <taxon>Agaricomycetes</taxon>
        <taxon>Auriculariales</taxon>
        <taxon>Exidiaceae</taxon>
        <taxon>Exidia</taxon>
    </lineage>
</organism>
<dbReference type="AlphaFoldDB" id="A0A165KHS9"/>
<evidence type="ECO:0000256" key="1">
    <source>
        <dbReference type="SAM" id="MobiDB-lite"/>
    </source>
</evidence>
<evidence type="ECO:0000313" key="2">
    <source>
        <dbReference type="EMBL" id="KZV96354.1"/>
    </source>
</evidence>
<sequence length="534" mass="58817">MAVTGVGAAAQQRHQQRLPELATVANWVKTLRARLRETNIDPEDPALLALRDEVRALRRDIDGSQALLDDAHDVLDGLFDVDIPEAERHALAAKAARAFSVDFAAPATQAHPEHDGQGDDGIYESAAIHDFEDVADRLTLEYMRSVPTPVLSKVVSLAKVVVDTASLAVHVPKDPVSTRSKPAKDTTALSAELLEAVNQQPLAPEAFLLISLQHADASKQTKLVGALTAAVKGVESARPRHWIQALQNARPSAAKLEQQAQSFEDVESVTDSDTLAQKWAVINEYIATSSARAESYDFCNSVLSKILCVRFALAWQAIGSQPDASTFTTRFYAHAYMQQDAEFDELEEEERAVLLQEKSSSVKTFRTKFWKDNGARRRLLDALRSLGFMVLLDSRWSQSAMSIKQQPNWGDKAVDLGRRLDATVGDGDQHPLTLKQEAAVEGLLALSRAVAGEWLARIVDEFVRDVSDDIPFVPWSADAYAATPGSKLLRGTFARPVENAPRWSMTTRGLASQAREDTPEPEVFSPNRKRRRIV</sequence>
<accession>A0A165KHS9</accession>